<protein>
    <submittedName>
        <fullName evidence="13">Histidine kinase</fullName>
    </submittedName>
</protein>
<dbReference type="Pfam" id="PF07730">
    <property type="entry name" value="HisKA_3"/>
    <property type="match status" value="1"/>
</dbReference>
<dbReference type="GO" id="GO:0020037">
    <property type="term" value="F:heme binding"/>
    <property type="evidence" value="ECO:0007669"/>
    <property type="project" value="UniProtKB-ARBA"/>
</dbReference>
<reference evidence="13 14" key="1">
    <citation type="submission" date="2016-01" db="EMBL/GenBank/DDBJ databases">
        <title>The new phylogeny of the genus Mycobacterium.</title>
        <authorList>
            <person name="Tarcisio F."/>
            <person name="Conor M."/>
            <person name="Antonella G."/>
            <person name="Elisabetta G."/>
            <person name="Giulia F.S."/>
            <person name="Sara T."/>
            <person name="Anna F."/>
            <person name="Clotilde B."/>
            <person name="Roberto B."/>
            <person name="Veronica D.S."/>
            <person name="Fabio R."/>
            <person name="Monica P."/>
            <person name="Olivier J."/>
            <person name="Enrico T."/>
            <person name="Nicola S."/>
        </authorList>
    </citation>
    <scope>NUCLEOTIDE SEQUENCE [LARGE SCALE GENOMIC DNA]</scope>
    <source>
        <strain evidence="13 14">DSM 44153</strain>
    </source>
</reference>
<comment type="caution">
    <text evidence="13">The sequence shown here is derived from an EMBL/GenBank/DDBJ whole genome shotgun (WGS) entry which is preliminary data.</text>
</comment>
<keyword evidence="10" id="KW-0902">Two-component regulatory system</keyword>
<keyword evidence="4" id="KW-0597">Phosphoprotein</keyword>
<keyword evidence="14" id="KW-1185">Reference proteome</keyword>
<keyword evidence="8" id="KW-0460">Magnesium</keyword>
<dbReference type="STRING" id="1798.AWC30_13475"/>
<dbReference type="SUPFAM" id="SSF55781">
    <property type="entry name" value="GAF domain-like"/>
    <property type="match status" value="2"/>
</dbReference>
<dbReference type="OrthoDB" id="5241249at2"/>
<dbReference type="AlphaFoldDB" id="A0A1X2EGH8"/>
<dbReference type="SUPFAM" id="SSF55874">
    <property type="entry name" value="ATPase domain of HSP90 chaperone/DNA topoisomerase II/histidine kinase"/>
    <property type="match status" value="1"/>
</dbReference>
<dbReference type="Pfam" id="PF02518">
    <property type="entry name" value="HATPase_c"/>
    <property type="match status" value="1"/>
</dbReference>
<evidence type="ECO:0000256" key="8">
    <source>
        <dbReference type="ARBA" id="ARBA00022842"/>
    </source>
</evidence>
<dbReference type="GO" id="GO:0019825">
    <property type="term" value="F:oxygen binding"/>
    <property type="evidence" value="ECO:0007669"/>
    <property type="project" value="UniProtKB-ARBA"/>
</dbReference>
<evidence type="ECO:0000313" key="13">
    <source>
        <dbReference type="EMBL" id="ORX01393.1"/>
    </source>
</evidence>
<dbReference type="SMART" id="SM00387">
    <property type="entry name" value="HATPase_c"/>
    <property type="match status" value="1"/>
</dbReference>
<dbReference type="InterPro" id="IPR011712">
    <property type="entry name" value="Sig_transdc_His_kin_sub3_dim/P"/>
</dbReference>
<organism evidence="13 14">
    <name type="scientific">Mycolicibacillus trivialis</name>
    <dbReference type="NCBI Taxonomy" id="1798"/>
    <lineage>
        <taxon>Bacteria</taxon>
        <taxon>Bacillati</taxon>
        <taxon>Actinomycetota</taxon>
        <taxon>Actinomycetes</taxon>
        <taxon>Mycobacteriales</taxon>
        <taxon>Mycobacteriaceae</taxon>
        <taxon>Mycolicibacillus</taxon>
    </lineage>
</organism>
<evidence type="ECO:0000256" key="10">
    <source>
        <dbReference type="ARBA" id="ARBA00023012"/>
    </source>
</evidence>
<keyword evidence="9" id="KW-0408">Iron</keyword>
<dbReference type="EMBL" id="LQPZ01000037">
    <property type="protein sequence ID" value="ORX01393.1"/>
    <property type="molecule type" value="Genomic_DNA"/>
</dbReference>
<dbReference type="GO" id="GO:0070483">
    <property type="term" value="P:detection of hypoxia"/>
    <property type="evidence" value="ECO:0007669"/>
    <property type="project" value="UniProtKB-ARBA"/>
</dbReference>
<dbReference type="SMART" id="SM00065">
    <property type="entry name" value="GAF"/>
    <property type="match status" value="2"/>
</dbReference>
<evidence type="ECO:0000313" key="14">
    <source>
        <dbReference type="Proteomes" id="UP000193090"/>
    </source>
</evidence>
<accession>A0A1X2EGH8</accession>
<evidence type="ECO:0000256" key="3">
    <source>
        <dbReference type="ARBA" id="ARBA00022490"/>
    </source>
</evidence>
<dbReference type="GO" id="GO:0000155">
    <property type="term" value="F:phosphorelay sensor kinase activity"/>
    <property type="evidence" value="ECO:0007669"/>
    <property type="project" value="InterPro"/>
</dbReference>
<feature type="domain" description="Histidine kinase/HSP90-like ATPase" evidence="12">
    <location>
        <begin position="489"/>
        <end position="578"/>
    </location>
</feature>
<proteinExistence type="predicted"/>
<dbReference type="InterPro" id="IPR050482">
    <property type="entry name" value="Sensor_HK_TwoCompSys"/>
</dbReference>
<dbReference type="GO" id="GO:0016020">
    <property type="term" value="C:membrane"/>
    <property type="evidence" value="ECO:0007669"/>
    <property type="project" value="InterPro"/>
</dbReference>
<dbReference type="GO" id="GO:0000287">
    <property type="term" value="F:magnesium ion binding"/>
    <property type="evidence" value="ECO:0007669"/>
    <property type="project" value="UniProtKB-ARBA"/>
</dbReference>
<comment type="cofactor">
    <cofactor evidence="1">
        <name>Mg(2+)</name>
        <dbReference type="ChEBI" id="CHEBI:18420"/>
    </cofactor>
</comment>
<dbReference type="GO" id="GO:0005524">
    <property type="term" value="F:ATP binding"/>
    <property type="evidence" value="ECO:0007669"/>
    <property type="project" value="UniProtKB-ARBA"/>
</dbReference>
<evidence type="ECO:0000256" key="4">
    <source>
        <dbReference type="ARBA" id="ARBA00022553"/>
    </source>
</evidence>
<gene>
    <name evidence="13" type="ORF">AWC30_13475</name>
</gene>
<evidence type="ECO:0000256" key="5">
    <source>
        <dbReference type="ARBA" id="ARBA00022679"/>
    </source>
</evidence>
<dbReference type="GO" id="GO:0070025">
    <property type="term" value="F:carbon monoxide binding"/>
    <property type="evidence" value="ECO:0007669"/>
    <property type="project" value="UniProtKB-ARBA"/>
</dbReference>
<dbReference type="Gene3D" id="3.30.565.10">
    <property type="entry name" value="Histidine kinase-like ATPase, C-terminal domain"/>
    <property type="match status" value="1"/>
</dbReference>
<evidence type="ECO:0000259" key="12">
    <source>
        <dbReference type="SMART" id="SM00387"/>
    </source>
</evidence>
<evidence type="ECO:0000256" key="1">
    <source>
        <dbReference type="ARBA" id="ARBA00001946"/>
    </source>
</evidence>
<dbReference type="InterPro" id="IPR036890">
    <property type="entry name" value="HATPase_C_sf"/>
</dbReference>
<keyword evidence="7 13" id="KW-0418">Kinase</keyword>
<dbReference type="Pfam" id="PF01590">
    <property type="entry name" value="GAF"/>
    <property type="match status" value="1"/>
</dbReference>
<evidence type="ECO:0000256" key="9">
    <source>
        <dbReference type="ARBA" id="ARBA00023004"/>
    </source>
</evidence>
<evidence type="ECO:0000256" key="6">
    <source>
        <dbReference type="ARBA" id="ARBA00022723"/>
    </source>
</evidence>
<keyword evidence="6" id="KW-0479">Metal-binding</keyword>
<keyword evidence="5" id="KW-0808">Transferase</keyword>
<dbReference type="InterPro" id="IPR003018">
    <property type="entry name" value="GAF"/>
</dbReference>
<dbReference type="Proteomes" id="UP000193090">
    <property type="component" value="Unassembled WGS sequence"/>
</dbReference>
<keyword evidence="3" id="KW-0963">Cytoplasm</keyword>
<dbReference type="PANTHER" id="PTHR24421">
    <property type="entry name" value="NITRATE/NITRITE SENSOR PROTEIN NARX-RELATED"/>
    <property type="match status" value="1"/>
</dbReference>
<dbReference type="GO" id="GO:0070026">
    <property type="term" value="F:nitric oxide binding"/>
    <property type="evidence" value="ECO:0007669"/>
    <property type="project" value="UniProtKB-ARBA"/>
</dbReference>
<dbReference type="Gene3D" id="3.30.450.40">
    <property type="match status" value="2"/>
</dbReference>
<dbReference type="Gene3D" id="1.20.5.1930">
    <property type="match status" value="1"/>
</dbReference>
<name>A0A1X2EGH8_9MYCO</name>
<evidence type="ECO:0000259" key="11">
    <source>
        <dbReference type="SMART" id="SM00065"/>
    </source>
</evidence>
<evidence type="ECO:0000256" key="2">
    <source>
        <dbReference type="ARBA" id="ARBA00001971"/>
    </source>
</evidence>
<dbReference type="Pfam" id="PF13185">
    <property type="entry name" value="GAF_2"/>
    <property type="match status" value="1"/>
</dbReference>
<dbReference type="CDD" id="cd16917">
    <property type="entry name" value="HATPase_UhpB-NarQ-NarX-like"/>
    <property type="match status" value="1"/>
</dbReference>
<dbReference type="InterPro" id="IPR003594">
    <property type="entry name" value="HATPase_dom"/>
</dbReference>
<dbReference type="GO" id="GO:0019826">
    <property type="term" value="F:oxygen sensor activity"/>
    <property type="evidence" value="ECO:0007669"/>
    <property type="project" value="UniProtKB-ARBA"/>
</dbReference>
<dbReference type="GO" id="GO:0046983">
    <property type="term" value="F:protein dimerization activity"/>
    <property type="evidence" value="ECO:0007669"/>
    <property type="project" value="InterPro"/>
</dbReference>
<feature type="domain" description="GAF" evidence="11">
    <location>
        <begin position="227"/>
        <end position="382"/>
    </location>
</feature>
<sequence length="579" mass="62266">MTGPAHPEDPHRQMRDTLSQLRLRELLGEVQERVEQIVEGRDRLDGLIEAMLLVTSGLDLDATLRAIVQSATRLVEARYGAIEVHSRDNRLMEFVYEGVDEETVARIGQRPRGRGVVGALMADPRPTRLDDIADHPASVGFPPHHPPMRTFLGVPIRIRTRVLGNLYLTDKSGGQPFTEDDEVLVQALAAAAGSAIANARLYEQATARQSWIESTRDIATELLSGADPAEAFRVIATDAAKLTGADAALVAVPTDTENPHTEELQVIETTGAALAALDGLTVPAGGTVIGEAFTARAPRRLDRLTLDLVLGGALDPARHGPGELGPALVLPMRATDTVAGVVLVLRGRHAVPFRDDHLEMAAAFADQAALAWQLATSQRRMRELDVVADRERIARDLHDQVIQRLFAVGLSLQGTIPRLRAGAVTDRLTAAVDDLQDVISDIRTTIFDLHGGDTPGLRHRIDEVLAHFAGAGPRSTVQYTGPLSVVDGELADHAAAVVREAVSNVVRHAQASTLAVQVRVDDELRIEVSDNGRGMPEAVCRSGLRNLARRAEQSGGRFSVDSRPAGGTVLRWSAPLVTG</sequence>
<dbReference type="PANTHER" id="PTHR24421:SF56">
    <property type="entry name" value="OXYGEN SENSOR HISTIDINE KINASE RESPONSE REGULATOR DOST"/>
    <property type="match status" value="1"/>
</dbReference>
<evidence type="ECO:0000256" key="7">
    <source>
        <dbReference type="ARBA" id="ARBA00022777"/>
    </source>
</evidence>
<dbReference type="RefSeq" id="WP_085110716.1">
    <property type="nucleotide sequence ID" value="NZ_JACKSN010000065.1"/>
</dbReference>
<dbReference type="InterPro" id="IPR029016">
    <property type="entry name" value="GAF-like_dom_sf"/>
</dbReference>
<feature type="domain" description="GAF" evidence="11">
    <location>
        <begin position="59"/>
        <end position="206"/>
    </location>
</feature>
<comment type="cofactor">
    <cofactor evidence="2">
        <name>heme</name>
        <dbReference type="ChEBI" id="CHEBI:30413"/>
    </cofactor>
</comment>
<dbReference type="FunFam" id="3.30.450.40:FF:000052">
    <property type="entry name" value="Oxygen sensor histidine kinase response regulator DevS/DosS"/>
    <property type="match status" value="1"/>
</dbReference>